<sequence>LAVLSANIISKMWNLKKEGRSGSADIRFKKFCAEIITKSQVSDDTIFLSLKYVQRYIKNGNNIYFANEHQLFTIALMLAHKWHNDE</sequence>
<dbReference type="Gene3D" id="1.10.472.10">
    <property type="entry name" value="Cyclin-like"/>
    <property type="match status" value="1"/>
</dbReference>
<dbReference type="EMBL" id="CAJVPK010009716">
    <property type="protein sequence ID" value="CAG8668120.1"/>
    <property type="molecule type" value="Genomic_DNA"/>
</dbReference>
<dbReference type="Proteomes" id="UP000789706">
    <property type="component" value="Unassembled WGS sequence"/>
</dbReference>
<dbReference type="AlphaFoldDB" id="A0A9N9H9Z0"/>
<protein>
    <submittedName>
        <fullName evidence="1">8327_t:CDS:1</fullName>
    </submittedName>
</protein>
<comment type="caution">
    <text evidence="1">The sequence shown here is derived from an EMBL/GenBank/DDBJ whole genome shotgun (WGS) entry which is preliminary data.</text>
</comment>
<feature type="non-terminal residue" evidence="1">
    <location>
        <position position="1"/>
    </location>
</feature>
<gene>
    <name evidence="1" type="ORF">DEBURN_LOCUS12003</name>
</gene>
<reference evidence="1" key="1">
    <citation type="submission" date="2021-06" db="EMBL/GenBank/DDBJ databases">
        <authorList>
            <person name="Kallberg Y."/>
            <person name="Tangrot J."/>
            <person name="Rosling A."/>
        </authorList>
    </citation>
    <scope>NUCLEOTIDE SEQUENCE</scope>
    <source>
        <strain evidence="1">AZ414A</strain>
    </source>
</reference>
<dbReference type="CDD" id="cd20557">
    <property type="entry name" value="CYCLIN_ScPCL1-like"/>
    <property type="match status" value="1"/>
</dbReference>
<keyword evidence="2" id="KW-1185">Reference proteome</keyword>
<evidence type="ECO:0000313" key="1">
    <source>
        <dbReference type="EMBL" id="CAG8668120.1"/>
    </source>
</evidence>
<name>A0A9N9H9Z0_9GLOM</name>
<feature type="non-terminal residue" evidence="1">
    <location>
        <position position="86"/>
    </location>
</feature>
<evidence type="ECO:0000313" key="2">
    <source>
        <dbReference type="Proteomes" id="UP000789706"/>
    </source>
</evidence>
<accession>A0A9N9H9Z0</accession>
<dbReference type="OrthoDB" id="244495at2759"/>
<proteinExistence type="predicted"/>
<organism evidence="1 2">
    <name type="scientific">Diversispora eburnea</name>
    <dbReference type="NCBI Taxonomy" id="1213867"/>
    <lineage>
        <taxon>Eukaryota</taxon>
        <taxon>Fungi</taxon>
        <taxon>Fungi incertae sedis</taxon>
        <taxon>Mucoromycota</taxon>
        <taxon>Glomeromycotina</taxon>
        <taxon>Glomeromycetes</taxon>
        <taxon>Diversisporales</taxon>
        <taxon>Diversisporaceae</taxon>
        <taxon>Diversispora</taxon>
    </lineage>
</organism>